<evidence type="ECO:0000256" key="5">
    <source>
        <dbReference type="ARBA" id="ARBA00023136"/>
    </source>
</evidence>
<feature type="transmembrane region" description="Helical" evidence="6">
    <location>
        <begin position="291"/>
        <end position="310"/>
    </location>
</feature>
<feature type="transmembrane region" description="Helical" evidence="6">
    <location>
        <begin position="339"/>
        <end position="359"/>
    </location>
</feature>
<dbReference type="PANTHER" id="PTHR43791:SF47">
    <property type="entry name" value="MAJOR FACILITATOR SUPERFAMILY (MFS) PROFILE DOMAIN-CONTAINING PROTEIN-RELATED"/>
    <property type="match status" value="1"/>
</dbReference>
<evidence type="ECO:0000313" key="7">
    <source>
        <dbReference type="EMBL" id="KAF1937940.1"/>
    </source>
</evidence>
<dbReference type="GO" id="GO:0022857">
    <property type="term" value="F:transmembrane transporter activity"/>
    <property type="evidence" value="ECO:0007669"/>
    <property type="project" value="InterPro"/>
</dbReference>
<feature type="transmembrane region" description="Helical" evidence="6">
    <location>
        <begin position="366"/>
        <end position="386"/>
    </location>
</feature>
<keyword evidence="4 6" id="KW-1133">Transmembrane helix</keyword>
<proteinExistence type="predicted"/>
<evidence type="ECO:0000256" key="6">
    <source>
        <dbReference type="SAM" id="Phobius"/>
    </source>
</evidence>
<keyword evidence="8" id="KW-1185">Reference proteome</keyword>
<dbReference type="PANTHER" id="PTHR43791">
    <property type="entry name" value="PERMEASE-RELATED"/>
    <property type="match status" value="1"/>
</dbReference>
<sequence>MAPYAEEKGNVTALERIGSDTSITSAAIAHFTPEQQKKSFAKSISVLSQSSDACTAYRSWTARTNLGVAMVTVMGVFLKFTGERYSLTVLLFFIAYVPLRPPATVVLRQLRSRIFSPAVVVLWGLVIICFGLIKNWHELLPFRLLLGIFEADFFPGSACLLSCWYKRFELQKRNTMFYLIGMLSSAFSGILGYFFSLFSGHSFQAAYLLGVHHGPTKKALQPPSSSVLGVLTVAISLIGWYFIKKFLEQDEADFIVARIEQDRHDVVAEEFNLKNYLVGALDLKSWGFAPIFMFTITMTYAIAYFLPIIIKDGVGFSPAAVNCLIAPPDIFSALYHIRFPWIIANGLLALIGLPFIGFPNNVGVQYFRFCLATAATNSNIFCIFTWQANNIRGQWKRALCSATLVGAASDAPNYLPGIVACTIAAGLIVVVALLADAEGKVIERMEGLRYTL</sequence>
<evidence type="ECO:0000256" key="4">
    <source>
        <dbReference type="ARBA" id="ARBA00022989"/>
    </source>
</evidence>
<feature type="transmembrane region" description="Helical" evidence="6">
    <location>
        <begin position="177"/>
        <end position="198"/>
    </location>
</feature>
<dbReference type="AlphaFoldDB" id="A0A6A5SE07"/>
<reference evidence="7" key="1">
    <citation type="journal article" date="2020" name="Stud. Mycol.">
        <title>101 Dothideomycetes genomes: a test case for predicting lifestyles and emergence of pathogens.</title>
        <authorList>
            <person name="Haridas S."/>
            <person name="Albert R."/>
            <person name="Binder M."/>
            <person name="Bloem J."/>
            <person name="Labutti K."/>
            <person name="Salamov A."/>
            <person name="Andreopoulos B."/>
            <person name="Baker S."/>
            <person name="Barry K."/>
            <person name="Bills G."/>
            <person name="Bluhm B."/>
            <person name="Cannon C."/>
            <person name="Castanera R."/>
            <person name="Culley D."/>
            <person name="Daum C."/>
            <person name="Ezra D."/>
            <person name="Gonzalez J."/>
            <person name="Henrissat B."/>
            <person name="Kuo A."/>
            <person name="Liang C."/>
            <person name="Lipzen A."/>
            <person name="Lutzoni F."/>
            <person name="Magnuson J."/>
            <person name="Mondo S."/>
            <person name="Nolan M."/>
            <person name="Ohm R."/>
            <person name="Pangilinan J."/>
            <person name="Park H.-J."/>
            <person name="Ramirez L."/>
            <person name="Alfaro M."/>
            <person name="Sun H."/>
            <person name="Tritt A."/>
            <person name="Yoshinaga Y."/>
            <person name="Zwiers L.-H."/>
            <person name="Turgeon B."/>
            <person name="Goodwin S."/>
            <person name="Spatafora J."/>
            <person name="Crous P."/>
            <person name="Grigoriev I."/>
        </authorList>
    </citation>
    <scope>NUCLEOTIDE SEQUENCE</scope>
    <source>
        <strain evidence="7">CBS 161.51</strain>
    </source>
</reference>
<keyword evidence="3 6" id="KW-0812">Transmembrane</keyword>
<protein>
    <submittedName>
        <fullName evidence="7">MFS general substrate transporter</fullName>
    </submittedName>
</protein>
<feature type="transmembrane region" description="Helical" evidence="6">
    <location>
        <begin position="414"/>
        <end position="435"/>
    </location>
</feature>
<feature type="transmembrane region" description="Helical" evidence="6">
    <location>
        <begin position="114"/>
        <end position="133"/>
    </location>
</feature>
<feature type="transmembrane region" description="Helical" evidence="6">
    <location>
        <begin position="225"/>
        <end position="243"/>
    </location>
</feature>
<gene>
    <name evidence="7" type="ORF">EJ02DRAFT_447132</name>
</gene>
<dbReference type="Pfam" id="PF07690">
    <property type="entry name" value="MFS_1"/>
    <property type="match status" value="1"/>
</dbReference>
<evidence type="ECO:0000256" key="1">
    <source>
        <dbReference type="ARBA" id="ARBA00004141"/>
    </source>
</evidence>
<dbReference type="EMBL" id="ML976120">
    <property type="protein sequence ID" value="KAF1937940.1"/>
    <property type="molecule type" value="Genomic_DNA"/>
</dbReference>
<dbReference type="SUPFAM" id="SSF103473">
    <property type="entry name" value="MFS general substrate transporter"/>
    <property type="match status" value="1"/>
</dbReference>
<keyword evidence="5 6" id="KW-0472">Membrane</keyword>
<comment type="subcellular location">
    <subcellularLocation>
        <location evidence="1">Membrane</location>
        <topology evidence="1">Multi-pass membrane protein</topology>
    </subcellularLocation>
</comment>
<evidence type="ECO:0000256" key="2">
    <source>
        <dbReference type="ARBA" id="ARBA00022448"/>
    </source>
</evidence>
<dbReference type="Gene3D" id="1.20.1250.20">
    <property type="entry name" value="MFS general substrate transporter like domains"/>
    <property type="match status" value="1"/>
</dbReference>
<dbReference type="InterPro" id="IPR036259">
    <property type="entry name" value="MFS_trans_sf"/>
</dbReference>
<dbReference type="OrthoDB" id="3639251at2759"/>
<dbReference type="GO" id="GO:0016020">
    <property type="term" value="C:membrane"/>
    <property type="evidence" value="ECO:0007669"/>
    <property type="project" value="UniProtKB-SubCell"/>
</dbReference>
<feature type="transmembrane region" description="Helical" evidence="6">
    <location>
        <begin position="87"/>
        <end position="107"/>
    </location>
</feature>
<dbReference type="Proteomes" id="UP000800038">
    <property type="component" value="Unassembled WGS sequence"/>
</dbReference>
<accession>A0A6A5SE07</accession>
<evidence type="ECO:0000256" key="3">
    <source>
        <dbReference type="ARBA" id="ARBA00022692"/>
    </source>
</evidence>
<evidence type="ECO:0000313" key="8">
    <source>
        <dbReference type="Proteomes" id="UP000800038"/>
    </source>
</evidence>
<feature type="transmembrane region" description="Helical" evidence="6">
    <location>
        <begin position="145"/>
        <end position="165"/>
    </location>
</feature>
<organism evidence="7 8">
    <name type="scientific">Clathrospora elynae</name>
    <dbReference type="NCBI Taxonomy" id="706981"/>
    <lineage>
        <taxon>Eukaryota</taxon>
        <taxon>Fungi</taxon>
        <taxon>Dikarya</taxon>
        <taxon>Ascomycota</taxon>
        <taxon>Pezizomycotina</taxon>
        <taxon>Dothideomycetes</taxon>
        <taxon>Pleosporomycetidae</taxon>
        <taxon>Pleosporales</taxon>
        <taxon>Diademaceae</taxon>
        <taxon>Clathrospora</taxon>
    </lineage>
</organism>
<name>A0A6A5SE07_9PLEO</name>
<dbReference type="InterPro" id="IPR011701">
    <property type="entry name" value="MFS"/>
</dbReference>
<keyword evidence="2" id="KW-0813">Transport</keyword>